<dbReference type="EMBL" id="CAXAMN010017780">
    <property type="protein sequence ID" value="CAK9051264.1"/>
    <property type="molecule type" value="Genomic_DNA"/>
</dbReference>
<feature type="transmembrane region" description="Helical" evidence="5">
    <location>
        <begin position="109"/>
        <end position="132"/>
    </location>
</feature>
<organism evidence="7 8">
    <name type="scientific">Durusdinium trenchii</name>
    <dbReference type="NCBI Taxonomy" id="1381693"/>
    <lineage>
        <taxon>Eukaryota</taxon>
        <taxon>Sar</taxon>
        <taxon>Alveolata</taxon>
        <taxon>Dinophyceae</taxon>
        <taxon>Suessiales</taxon>
        <taxon>Symbiodiniaceae</taxon>
        <taxon>Durusdinium</taxon>
    </lineage>
</organism>
<feature type="transmembrane region" description="Helical" evidence="5">
    <location>
        <begin position="187"/>
        <end position="209"/>
    </location>
</feature>
<dbReference type="InterPro" id="IPR011527">
    <property type="entry name" value="ABC1_TM_dom"/>
</dbReference>
<evidence type="ECO:0000256" key="1">
    <source>
        <dbReference type="ARBA" id="ARBA00022448"/>
    </source>
</evidence>
<comment type="caution">
    <text evidence="7">The sequence shown here is derived from an EMBL/GenBank/DDBJ whole genome shotgun (WGS) entry which is preliminary data.</text>
</comment>
<keyword evidence="8" id="KW-1185">Reference proteome</keyword>
<sequence>MSYYKSLEGDPAAAGVANGSPSFTPTSASTADPSFAPRVDRLQLRQLSRAVLLVSGSFFRDKKSRSKAWTLAFTLLVTMLLFSLMSMLFLTTLREFQNALHDRDQDQFYAAQLKIVKVVFMIMPVLCLRYLLRGTLSLEWRRYLTHILLSRYINEKKLYYRLKLLGRNLDNPDQRIAQDTGEFTDTILEFATTVAQQVLLIAVQSGILISISHDLFYFIVIYSLVLNVLSFVVFGGALHAAASRRVGTRGLLPLHFGPGARAR</sequence>
<evidence type="ECO:0000256" key="4">
    <source>
        <dbReference type="ARBA" id="ARBA00023136"/>
    </source>
</evidence>
<evidence type="ECO:0000313" key="7">
    <source>
        <dbReference type="EMBL" id="CAK9051264.1"/>
    </source>
</evidence>
<feature type="domain" description="ABC transmembrane type-1" evidence="6">
    <location>
        <begin position="65"/>
        <end position="226"/>
    </location>
</feature>
<keyword evidence="4 5" id="KW-0472">Membrane</keyword>
<dbReference type="SUPFAM" id="SSF90123">
    <property type="entry name" value="ABC transporter transmembrane region"/>
    <property type="match status" value="1"/>
</dbReference>
<evidence type="ECO:0000256" key="5">
    <source>
        <dbReference type="SAM" id="Phobius"/>
    </source>
</evidence>
<keyword evidence="1" id="KW-0813">Transport</keyword>
<reference evidence="7 8" key="1">
    <citation type="submission" date="2024-02" db="EMBL/GenBank/DDBJ databases">
        <authorList>
            <person name="Chen Y."/>
            <person name="Shah S."/>
            <person name="Dougan E. K."/>
            <person name="Thang M."/>
            <person name="Chan C."/>
        </authorList>
    </citation>
    <scope>NUCLEOTIDE SEQUENCE [LARGE SCALE GENOMIC DNA]</scope>
</reference>
<dbReference type="PANTHER" id="PTHR11384:SF59">
    <property type="entry name" value="LYSOSOMAL COBALAMIN TRANSPORTER ABCD4"/>
    <property type="match status" value="1"/>
</dbReference>
<accession>A0ABP0MMF4</accession>
<evidence type="ECO:0000313" key="8">
    <source>
        <dbReference type="Proteomes" id="UP001642484"/>
    </source>
</evidence>
<dbReference type="InterPro" id="IPR050835">
    <property type="entry name" value="ABC_transporter_sub-D"/>
</dbReference>
<evidence type="ECO:0000256" key="3">
    <source>
        <dbReference type="ARBA" id="ARBA00022989"/>
    </source>
</evidence>
<dbReference type="Proteomes" id="UP001642484">
    <property type="component" value="Unassembled WGS sequence"/>
</dbReference>
<dbReference type="Pfam" id="PF06472">
    <property type="entry name" value="ABC_membrane_2"/>
    <property type="match status" value="1"/>
</dbReference>
<protein>
    <recommendedName>
        <fullName evidence="6">ABC transmembrane type-1 domain-containing protein</fullName>
    </recommendedName>
</protein>
<proteinExistence type="predicted"/>
<keyword evidence="3 5" id="KW-1133">Transmembrane helix</keyword>
<name>A0ABP0MMF4_9DINO</name>
<dbReference type="PANTHER" id="PTHR11384">
    <property type="entry name" value="ATP-BINDING CASSETTE, SUB-FAMILY D MEMBER"/>
    <property type="match status" value="1"/>
</dbReference>
<feature type="transmembrane region" description="Helical" evidence="5">
    <location>
        <begin position="215"/>
        <end position="242"/>
    </location>
</feature>
<feature type="transmembrane region" description="Helical" evidence="5">
    <location>
        <begin position="68"/>
        <end position="89"/>
    </location>
</feature>
<dbReference type="InterPro" id="IPR036640">
    <property type="entry name" value="ABC1_TM_sf"/>
</dbReference>
<keyword evidence="2 5" id="KW-0812">Transmembrane</keyword>
<evidence type="ECO:0000259" key="6">
    <source>
        <dbReference type="Pfam" id="PF06472"/>
    </source>
</evidence>
<gene>
    <name evidence="7" type="ORF">CCMP2556_LOCUS26052</name>
</gene>
<evidence type="ECO:0000256" key="2">
    <source>
        <dbReference type="ARBA" id="ARBA00022692"/>
    </source>
</evidence>